<name>A0A174A920_9FIRM</name>
<reference evidence="4 5" key="1">
    <citation type="submission" date="2015-09" db="EMBL/GenBank/DDBJ databases">
        <authorList>
            <consortium name="Pathogen Informatics"/>
        </authorList>
    </citation>
    <scope>NUCLEOTIDE SEQUENCE [LARGE SCALE GENOMIC DNA]</scope>
    <source>
        <strain evidence="4 5">2789STDY5834876</strain>
    </source>
</reference>
<dbReference type="Pfam" id="PF05025">
    <property type="entry name" value="RbsD_FucU"/>
    <property type="match status" value="1"/>
</dbReference>
<dbReference type="EMBL" id="CYZU01000004">
    <property type="protein sequence ID" value="CUN85152.1"/>
    <property type="molecule type" value="Genomic_DNA"/>
</dbReference>
<dbReference type="OrthoDB" id="9805009at2"/>
<protein>
    <submittedName>
        <fullName evidence="4">L-fucose mutarotase</fullName>
        <ecNumber evidence="4">5.1.3.-</ecNumber>
    </submittedName>
</protein>
<organism evidence="4 5">
    <name type="scientific">Faecalicatena contorta</name>
    <dbReference type="NCBI Taxonomy" id="39482"/>
    <lineage>
        <taxon>Bacteria</taxon>
        <taxon>Bacillati</taxon>
        <taxon>Bacillota</taxon>
        <taxon>Clostridia</taxon>
        <taxon>Lachnospirales</taxon>
        <taxon>Lachnospiraceae</taxon>
        <taxon>Faecalicatena</taxon>
    </lineage>
</organism>
<gene>
    <name evidence="4" type="primary">fucU_1</name>
    <name evidence="4" type="ORF">ERS852491_00657</name>
</gene>
<keyword evidence="2 4" id="KW-0413">Isomerase</keyword>
<evidence type="ECO:0000256" key="1">
    <source>
        <dbReference type="ARBA" id="ARBA00000223"/>
    </source>
</evidence>
<dbReference type="STRING" id="39482.ERS852491_00657"/>
<comment type="catalytic activity">
    <reaction evidence="3">
        <text>alpha-L-fucose = beta-L-fucose</text>
        <dbReference type="Rhea" id="RHEA:25580"/>
        <dbReference type="ChEBI" id="CHEBI:42548"/>
        <dbReference type="ChEBI" id="CHEBI:42589"/>
        <dbReference type="EC" id="5.1.3.29"/>
    </reaction>
</comment>
<dbReference type="GO" id="GO:0042806">
    <property type="term" value="F:fucose binding"/>
    <property type="evidence" value="ECO:0007669"/>
    <property type="project" value="TreeGrafter"/>
</dbReference>
<dbReference type="Proteomes" id="UP000095544">
    <property type="component" value="Unassembled WGS sequence"/>
</dbReference>
<evidence type="ECO:0000256" key="2">
    <source>
        <dbReference type="ARBA" id="ARBA00023235"/>
    </source>
</evidence>
<dbReference type="GO" id="GO:0062193">
    <property type="term" value="F:D-ribose pyranase activity"/>
    <property type="evidence" value="ECO:0007669"/>
    <property type="project" value="UniProtKB-EC"/>
</dbReference>
<dbReference type="InterPro" id="IPR007721">
    <property type="entry name" value="RbsD_FucU"/>
</dbReference>
<evidence type="ECO:0000313" key="5">
    <source>
        <dbReference type="Proteomes" id="UP000095544"/>
    </source>
</evidence>
<dbReference type="SUPFAM" id="SSF102546">
    <property type="entry name" value="RbsD-like"/>
    <property type="match status" value="1"/>
</dbReference>
<dbReference type="InterPro" id="IPR050443">
    <property type="entry name" value="RbsD/FucU_mutarotase"/>
</dbReference>
<accession>A0A174A920</accession>
<dbReference type="GO" id="GO:0036373">
    <property type="term" value="F:L-fucose mutarotase activity"/>
    <property type="evidence" value="ECO:0007669"/>
    <property type="project" value="UniProtKB-EC"/>
</dbReference>
<dbReference type="Gene3D" id="3.40.1650.10">
    <property type="entry name" value="RbsD-like domain"/>
    <property type="match status" value="1"/>
</dbReference>
<dbReference type="EC" id="5.1.3.-" evidence="4"/>
<comment type="catalytic activity">
    <reaction evidence="1">
        <text>beta-D-ribopyranose = beta-D-ribofuranose</text>
        <dbReference type="Rhea" id="RHEA:25432"/>
        <dbReference type="ChEBI" id="CHEBI:27476"/>
        <dbReference type="ChEBI" id="CHEBI:47002"/>
        <dbReference type="EC" id="5.4.99.62"/>
    </reaction>
</comment>
<dbReference type="InterPro" id="IPR023750">
    <property type="entry name" value="RbsD-like_sf"/>
</dbReference>
<proteinExistence type="predicted"/>
<dbReference type="PANTHER" id="PTHR31690:SF4">
    <property type="entry name" value="FUCOSE MUTAROTASE"/>
    <property type="match status" value="1"/>
</dbReference>
<dbReference type="GO" id="GO:0006004">
    <property type="term" value="P:fucose metabolic process"/>
    <property type="evidence" value="ECO:0007669"/>
    <property type="project" value="TreeGrafter"/>
</dbReference>
<evidence type="ECO:0000313" key="4">
    <source>
        <dbReference type="EMBL" id="CUN85152.1"/>
    </source>
</evidence>
<evidence type="ECO:0000256" key="3">
    <source>
        <dbReference type="ARBA" id="ARBA00036324"/>
    </source>
</evidence>
<dbReference type="PANTHER" id="PTHR31690">
    <property type="entry name" value="FUCOSE MUTAROTASE"/>
    <property type="match status" value="1"/>
</dbReference>
<sequence length="145" mass="16070">MLKKISPLLSPEILKLLAEMGHQDRLVLGDANFPAERYAKQGVIVLRADGIRAPELLEAVLELYPLDEYVRTPVNLMAVPADQNVETPIWDTYKDIVGKYDSRGTDAVGVLKRDTFYEACADAYAIIQTGETAVYANIMLDKGIV</sequence>
<dbReference type="RefSeq" id="WP_055151033.1">
    <property type="nucleotide sequence ID" value="NZ_CYZU01000004.1"/>
</dbReference>
<dbReference type="AlphaFoldDB" id="A0A174A920"/>